<dbReference type="Gene3D" id="3.30.559.10">
    <property type="entry name" value="Chloramphenicol acetyltransferase-like domain"/>
    <property type="match status" value="2"/>
</dbReference>
<name>A0A9P8QR51_9HYPO</name>
<comment type="caution">
    <text evidence="2">The sequence shown here is derived from an EMBL/GenBank/DDBJ whole genome shotgun (WGS) entry which is preliminary data.</text>
</comment>
<dbReference type="Proteomes" id="UP000827724">
    <property type="component" value="Unassembled WGS sequence"/>
</dbReference>
<gene>
    <name evidence="2" type="ORF">Trco_003095</name>
</gene>
<dbReference type="InterPro" id="IPR051283">
    <property type="entry name" value="Sec_Metabolite_Acyltrans"/>
</dbReference>
<dbReference type="EMBL" id="JAIWOZ010000002">
    <property type="protein sequence ID" value="KAH6609749.1"/>
    <property type="molecule type" value="Genomic_DNA"/>
</dbReference>
<dbReference type="InterPro" id="IPR023213">
    <property type="entry name" value="CAT-like_dom_sf"/>
</dbReference>
<dbReference type="PANTHER" id="PTHR31896">
    <property type="entry name" value="FAMILY REGULATORY PROTEIN, PUTATIVE (AFU_ORTHOLOGUE AFUA_3G14730)-RELATED"/>
    <property type="match status" value="1"/>
</dbReference>
<protein>
    <submittedName>
        <fullName evidence="2">Trichothecene 3-o-acetyltransferase</fullName>
    </submittedName>
</protein>
<evidence type="ECO:0000256" key="1">
    <source>
        <dbReference type="ARBA" id="ARBA00022679"/>
    </source>
</evidence>
<keyword evidence="3" id="KW-1185">Reference proteome</keyword>
<dbReference type="PANTHER" id="PTHR31896:SF13">
    <property type="entry name" value="TRICHOTHECENE 3-O-ACETYLTRANSFERASE"/>
    <property type="match status" value="1"/>
</dbReference>
<organism evidence="2 3">
    <name type="scientific">Trichoderma cornu-damae</name>
    <dbReference type="NCBI Taxonomy" id="654480"/>
    <lineage>
        <taxon>Eukaryota</taxon>
        <taxon>Fungi</taxon>
        <taxon>Dikarya</taxon>
        <taxon>Ascomycota</taxon>
        <taxon>Pezizomycotina</taxon>
        <taxon>Sordariomycetes</taxon>
        <taxon>Hypocreomycetidae</taxon>
        <taxon>Hypocreales</taxon>
        <taxon>Hypocreaceae</taxon>
        <taxon>Trichoderma</taxon>
    </lineage>
</organism>
<dbReference type="Pfam" id="PF02458">
    <property type="entry name" value="Transferase"/>
    <property type="match status" value="1"/>
</dbReference>
<reference evidence="2" key="1">
    <citation type="submission" date="2021-08" db="EMBL/GenBank/DDBJ databases">
        <title>Chromosome-Level Trichoderma cornu-damae using Hi-C Data.</title>
        <authorList>
            <person name="Kim C.S."/>
        </authorList>
    </citation>
    <scope>NUCLEOTIDE SEQUENCE</scope>
    <source>
        <strain evidence="2">KA19-0412C</strain>
    </source>
</reference>
<dbReference type="GO" id="GO:0016740">
    <property type="term" value="F:transferase activity"/>
    <property type="evidence" value="ECO:0007669"/>
    <property type="project" value="UniProtKB-KW"/>
</dbReference>
<dbReference type="OrthoDB" id="671439at2759"/>
<evidence type="ECO:0000313" key="2">
    <source>
        <dbReference type="EMBL" id="KAH6609749.1"/>
    </source>
</evidence>
<proteinExistence type="predicted"/>
<keyword evidence="1" id="KW-0808">Transferase</keyword>
<sequence length="472" mass="53320">MPTQEVFRIHPSGWENDPEEERFRLSTLDYLTACTYNNFVLFFRLDDSDKRPMASLLMEGLSRTLSQARQLCGTIERDAQGHHSFVKRKDSTVQFVVQWLDEPESSYPSFDEIESHNFTSAVLGDLRLWSVEPLMHGIKPGAHIDNSPVVSAFKANFVRGGLVFNMHHHHCANDIMGWASFTHQLAENCHAIVNKSNFPSWDVACLDLSRVTKPDVPEDAKVDGPPSRDPYPELLPVEPLLFHLPKSKAIKLKQSAMPTEGTWISTYDAFSAFIWRAFSRVRAPTFKPDMSSSLLWGEAVDMRKRLHSPPCPPRTQGNVMYGAMSVTAKGWQPTASEVIFESQLSQIASFIRQLTDSVNQEDLDKRLEAVAAIRDKGSLFLHPETFHPMSVIMTDWRATNVAAADFGLAKPAAFRHVSGNVTRCVVQVYPPRIEGPGLDEGCEFVVTFEKSLAKLLIEDPEWNEYFEYRGIM</sequence>
<dbReference type="AlphaFoldDB" id="A0A9P8QR51"/>
<evidence type="ECO:0000313" key="3">
    <source>
        <dbReference type="Proteomes" id="UP000827724"/>
    </source>
</evidence>
<accession>A0A9P8QR51</accession>